<gene>
    <name evidence="1" type="ORF">Vadar_021380</name>
</gene>
<protein>
    <submittedName>
        <fullName evidence="1">Uncharacterized protein</fullName>
    </submittedName>
</protein>
<dbReference type="Proteomes" id="UP000828048">
    <property type="component" value="Chromosome 8"/>
</dbReference>
<evidence type="ECO:0000313" key="2">
    <source>
        <dbReference type="Proteomes" id="UP000828048"/>
    </source>
</evidence>
<reference evidence="1 2" key="1">
    <citation type="journal article" date="2021" name="Hortic Res">
        <title>High-quality reference genome and annotation aids understanding of berry development for evergreen blueberry (Vaccinium darrowii).</title>
        <authorList>
            <person name="Yu J."/>
            <person name="Hulse-Kemp A.M."/>
            <person name="Babiker E."/>
            <person name="Staton M."/>
        </authorList>
    </citation>
    <scope>NUCLEOTIDE SEQUENCE [LARGE SCALE GENOMIC DNA]</scope>
    <source>
        <strain evidence="2">cv. NJ 8807/NJ 8810</strain>
        <tissue evidence="1">Young leaf</tissue>
    </source>
</reference>
<accession>A0ACB7YFB2</accession>
<proteinExistence type="predicted"/>
<sequence length="1675" mass="188480">MKSKSESNASILPQSKRERDPALATSSHSGALAELLNMPQPPSMSYLSHSSTHRRNTSISSRRGGGGGSSSPTAAKPSSPSPNHRVIQRSASESLSRLPSVRIDGIVGNGISGILYKWVNYGKGWRPRWFLLQDGVLSYFKIHGPDKITIDQQTEKGCKIIGQDSLRLITRRPHTIRSQPLPLRRKPFGEIHLKVSSIRESRSDDKRFSIFTGTKRLHLRAETREDRVAWLEALQAVKDMFPRMSNSELMAQMGNAVAVSTDRLRQRLLEEGLTEAAIQDSEQIMNSEFSALRNHLLLLKQKQLLLLDTLRHLETEKVDLENTVVDESQRQSKDQATSSRLPQDKYSGSPSDTDDDNDRHDAMEEETDDDNNAFFDTRDYLSSSSIRSNGSDIRRLSFDSEDEVDLDSDDGIDSCIRSVGSNHPHVRRRKRLPDPVEKENGVSLWSMIKDNIGKDLTKVCLPVYFNEPISSLQKCFEDLEYSYLLDRAYEWGKMGNSLMRILNVAAFAVSGYSSTDGRNCKPFNPLLGETYEAEYPDKGLRFVSEKVSHHPTIVACHCEGRGWKFWGDSNLKSKFWGRSIQLDPVGVLSLEFDDGEVFQWSKVTTSIYNLILGKLYCDHYGTMHIQGNRDYSCKIKFKEQSIIDRNPHQVQGIVQDKNGKNVATLLGKWDESLHYFNGDCPGKGKGSGSSEAHLLWKRSKPSRFPTRYSLTRFAITLNELTPGLKEKLPPTDSRLRPDQRYLENGEYEMANSEKLRLEQRQRQSRKMQESGWKPRWFAKQKGSSDTYCFVGGYWEAREEGRWESCPDIFGQEPYRMINLDVVLAIPSNARTDKLEIIRERSSFVWDCERENFVKEGGLKWIPLGFMVAATTTPDSSSSSKSSSSSSSCFRDLDHVFLQTQTRIWLGEVLHTRLDAQLNISDLLADGELLFEVSQIIWTMLLAKCKELRHVKGHKYNPTGSRKSSGRYRPYCNVDSFLKVCRILGLSCIDLFSPSDVVEKRDTRKVCICIRSLAKKARSKQLHVPDFDIVTYPVTMPINMVGCLRRSLELSNCSLTSSANYTPYRQSKLKFRQENSVDDCSSEASDDTANNYTGVLSYRSSTNSSSHSVPLKDSDLENSPGVSSVIKKPTSEISASQGYNKDQNGNEYGGHPTLSCLAEPAIYVESDQLDSMSSPTVDSQLTSCSRVSHINTGGRYRHKIGGLDLSEVDSGSRNDDDSIMWDSLDDHMEERFFTSHQLQFPDLAVFGTDNTYPVVFDEEDSVFSLLWGTDSHVLNSTGRTSQNGYVRRLSDDFEDVEVSSVTSMSSLVLRVLNLEFDDQFDVDDLRSAKVNFFDFHSCEDDNSLDRGSTGACEIQDMAKDENVMHGIVSEIFHFETKLGTFELSTPAVGYEEHVHSSKSEDGASRMNLLEVLSSKDTEFFIPDNAMEVNGGVTMVELDSVVAAHQSNCLPVACRSIIMDGRHGDSIASGHGVIIEGDEQRHRLSNTDDEGGLQHQSLSIQYMNSRGALTTYMVDVDNHAVDHNFVKCQPTSEKHLCLKRECSDTVGGKDHRESAERNEHLHHCVEHDSMEKINHDIEDDLGEASKGREAANPSPSPGKPHRRPLLKTVVRGTALFGMLFLLLQLRNRNGREKGGEEVSKESSQVQTTTRAERTPRKQQQGSRANGFYPAEKLKFGN</sequence>
<keyword evidence="2" id="KW-1185">Reference proteome</keyword>
<name>A0ACB7YFB2_9ERIC</name>
<dbReference type="EMBL" id="CM037158">
    <property type="protein sequence ID" value="KAH7852170.1"/>
    <property type="molecule type" value="Genomic_DNA"/>
</dbReference>
<organism evidence="1 2">
    <name type="scientific">Vaccinium darrowii</name>
    <dbReference type="NCBI Taxonomy" id="229202"/>
    <lineage>
        <taxon>Eukaryota</taxon>
        <taxon>Viridiplantae</taxon>
        <taxon>Streptophyta</taxon>
        <taxon>Embryophyta</taxon>
        <taxon>Tracheophyta</taxon>
        <taxon>Spermatophyta</taxon>
        <taxon>Magnoliopsida</taxon>
        <taxon>eudicotyledons</taxon>
        <taxon>Gunneridae</taxon>
        <taxon>Pentapetalae</taxon>
        <taxon>asterids</taxon>
        <taxon>Ericales</taxon>
        <taxon>Ericaceae</taxon>
        <taxon>Vaccinioideae</taxon>
        <taxon>Vaccinieae</taxon>
        <taxon>Vaccinium</taxon>
    </lineage>
</organism>
<comment type="caution">
    <text evidence="1">The sequence shown here is derived from an EMBL/GenBank/DDBJ whole genome shotgun (WGS) entry which is preliminary data.</text>
</comment>
<evidence type="ECO:0000313" key="1">
    <source>
        <dbReference type="EMBL" id="KAH7852170.1"/>
    </source>
</evidence>